<name>A0A7Y4GWQ2_9BRAD</name>
<dbReference type="Proteomes" id="UP000544122">
    <property type="component" value="Unassembled WGS sequence"/>
</dbReference>
<organism evidence="1 2">
    <name type="scientific">Bradyrhizobium australiense</name>
    <dbReference type="NCBI Taxonomy" id="2721161"/>
    <lineage>
        <taxon>Bacteria</taxon>
        <taxon>Pseudomonadati</taxon>
        <taxon>Pseudomonadota</taxon>
        <taxon>Alphaproteobacteria</taxon>
        <taxon>Hyphomicrobiales</taxon>
        <taxon>Nitrobacteraceae</taxon>
        <taxon>Bradyrhizobium</taxon>
    </lineage>
</organism>
<dbReference type="RefSeq" id="WP_171582571.1">
    <property type="nucleotide sequence ID" value="NZ_JAAVLX010000010.1"/>
</dbReference>
<proteinExistence type="predicted"/>
<accession>A0A7Y4GWQ2</accession>
<protein>
    <submittedName>
        <fullName evidence="1">Uncharacterized protein</fullName>
    </submittedName>
</protein>
<dbReference type="AlphaFoldDB" id="A0A7Y4GWQ2"/>
<sequence length="118" mass="13743">MRTSHWTPSIVPNDFDQTVYLVADDFGKLGRAWREADYEATDLETVIRGLLADQYSNPIRVIAFNTAERWSEDVSEEVARELRRRCDLQLCEMPSSLSDFVERHEGQDRRQLTLRLAP</sequence>
<evidence type="ECO:0000313" key="1">
    <source>
        <dbReference type="EMBL" id="NOJ43359.1"/>
    </source>
</evidence>
<comment type="caution">
    <text evidence="1">The sequence shown here is derived from an EMBL/GenBank/DDBJ whole genome shotgun (WGS) entry which is preliminary data.</text>
</comment>
<reference evidence="1 2" key="1">
    <citation type="submission" date="2020-03" db="EMBL/GenBank/DDBJ databases">
        <title>Bradyrhizobium diversity isolated from nodules of Indigofera sp.</title>
        <authorList>
            <person name="Klepa M."/>
            <person name="Helene L."/>
            <person name="Hungria M."/>
        </authorList>
    </citation>
    <scope>NUCLEOTIDE SEQUENCE [LARGE SCALE GENOMIC DNA]</scope>
    <source>
        <strain evidence="1 2">WSM 1791</strain>
    </source>
</reference>
<dbReference type="EMBL" id="JAAVLX010000010">
    <property type="protein sequence ID" value="NOJ43359.1"/>
    <property type="molecule type" value="Genomic_DNA"/>
</dbReference>
<keyword evidence="2" id="KW-1185">Reference proteome</keyword>
<gene>
    <name evidence="1" type="ORF">HCN58_28000</name>
</gene>
<evidence type="ECO:0000313" key="2">
    <source>
        <dbReference type="Proteomes" id="UP000544122"/>
    </source>
</evidence>